<name>I1YI47_METFJ</name>
<keyword evidence="1" id="KW-0479">Metal-binding</keyword>
<dbReference type="Pfam" id="PF01903">
    <property type="entry name" value="CbiX"/>
    <property type="match status" value="1"/>
</dbReference>
<protein>
    <submittedName>
        <fullName evidence="3">Sirohydrochlorin cobaltochelatase</fullName>
        <ecNumber evidence="3">4.99.1.3</ecNumber>
    </submittedName>
</protein>
<dbReference type="EMBL" id="CP003380">
    <property type="protein sequence ID" value="AFJ02590.1"/>
    <property type="molecule type" value="Genomic_DNA"/>
</dbReference>
<evidence type="ECO:0000313" key="4">
    <source>
        <dbReference type="Proteomes" id="UP000009145"/>
    </source>
</evidence>
<dbReference type="HOGENOM" id="CLU_065901_2_0_6"/>
<sequence length="121" mass="13117">MKALLIVAHGSRRNQSNHEVMALAESLAAKCQHQYSLVMAAFLELAEPSIPTGIRVCAEQGAAEVVILPYFLNTGRHVAEDIPEQIDIGKQDLPNLTITLLPHIGALPEMQNLLIQAAVSK</sequence>
<dbReference type="PATRIC" id="fig|754477.3.peg.1421"/>
<keyword evidence="2 3" id="KW-0456">Lyase</keyword>
<dbReference type="GO" id="GO:0046872">
    <property type="term" value="F:metal ion binding"/>
    <property type="evidence" value="ECO:0007669"/>
    <property type="project" value="UniProtKB-KW"/>
</dbReference>
<dbReference type="RefSeq" id="WP_014704010.1">
    <property type="nucleotide sequence ID" value="NC_017856.1"/>
</dbReference>
<dbReference type="STRING" id="754477.Q7C_1441"/>
<dbReference type="Gene3D" id="3.40.50.1400">
    <property type="match status" value="1"/>
</dbReference>
<proteinExistence type="predicted"/>
<dbReference type="PANTHER" id="PTHR33542:SF3">
    <property type="entry name" value="SIROHYDROCHLORIN FERROCHELATASE, CHLOROPLASTIC"/>
    <property type="match status" value="1"/>
</dbReference>
<dbReference type="InterPro" id="IPR050963">
    <property type="entry name" value="Sirohydro_Cobaltochel/CbiX"/>
</dbReference>
<dbReference type="CDD" id="cd03416">
    <property type="entry name" value="CbiX_SirB_N"/>
    <property type="match status" value="1"/>
</dbReference>
<dbReference type="eggNOG" id="COG2138">
    <property type="taxonomic scope" value="Bacteria"/>
</dbReference>
<evidence type="ECO:0000313" key="3">
    <source>
        <dbReference type="EMBL" id="AFJ02590.1"/>
    </source>
</evidence>
<dbReference type="SUPFAM" id="SSF53800">
    <property type="entry name" value="Chelatase"/>
    <property type="match status" value="1"/>
</dbReference>
<dbReference type="InterPro" id="IPR002762">
    <property type="entry name" value="CbiX-like"/>
</dbReference>
<dbReference type="KEGG" id="mec:Q7C_1441"/>
<dbReference type="PANTHER" id="PTHR33542">
    <property type="entry name" value="SIROHYDROCHLORIN FERROCHELATASE, CHLOROPLASTIC"/>
    <property type="match status" value="1"/>
</dbReference>
<dbReference type="AlphaFoldDB" id="I1YI47"/>
<dbReference type="OrthoDB" id="9797895at2"/>
<dbReference type="GO" id="GO:0016852">
    <property type="term" value="F:sirohydrochlorin cobaltochelatase activity"/>
    <property type="evidence" value="ECO:0007669"/>
    <property type="project" value="UniProtKB-EC"/>
</dbReference>
<dbReference type="EC" id="4.99.1.3" evidence="3"/>
<reference evidence="3 4" key="1">
    <citation type="journal article" date="2012" name="J. Bacteriol.">
        <title>Complete genome sequences of Methylophaga sp. strain JAM1 and Methylophaga sp. strain JAM7.</title>
        <authorList>
            <person name="Villeneuve C."/>
            <person name="Martineau C."/>
            <person name="Mauffrey F."/>
            <person name="Villemur R."/>
        </authorList>
    </citation>
    <scope>NUCLEOTIDE SEQUENCE [LARGE SCALE GENOMIC DNA]</scope>
    <source>
        <strain evidence="3 4">JAM7</strain>
    </source>
</reference>
<evidence type="ECO:0000256" key="2">
    <source>
        <dbReference type="ARBA" id="ARBA00023239"/>
    </source>
</evidence>
<evidence type="ECO:0000256" key="1">
    <source>
        <dbReference type="ARBA" id="ARBA00022723"/>
    </source>
</evidence>
<gene>
    <name evidence="3" type="ordered locus">Q7C_1441</name>
</gene>
<keyword evidence="4" id="KW-1185">Reference proteome</keyword>
<dbReference type="Proteomes" id="UP000009145">
    <property type="component" value="Chromosome"/>
</dbReference>
<organism evidence="3 4">
    <name type="scientific">Methylophaga frappieri (strain ATCC BAA-2434 / DSM 25690 / JAM7)</name>
    <dbReference type="NCBI Taxonomy" id="754477"/>
    <lineage>
        <taxon>Bacteria</taxon>
        <taxon>Pseudomonadati</taxon>
        <taxon>Pseudomonadota</taxon>
        <taxon>Gammaproteobacteria</taxon>
        <taxon>Thiotrichales</taxon>
        <taxon>Piscirickettsiaceae</taxon>
        <taxon>Methylophaga</taxon>
    </lineage>
</organism>
<accession>I1YI47</accession>